<evidence type="ECO:0000313" key="3">
    <source>
        <dbReference type="Proteomes" id="UP000054498"/>
    </source>
</evidence>
<dbReference type="KEGG" id="mng:MNEG_2155"/>
<dbReference type="RefSeq" id="XP_013904820.1">
    <property type="nucleotide sequence ID" value="XM_014049366.1"/>
</dbReference>
<keyword evidence="3" id="KW-1185">Reference proteome</keyword>
<reference evidence="2 3" key="1">
    <citation type="journal article" date="2013" name="BMC Genomics">
        <title>Reconstruction of the lipid metabolism for the microalga Monoraphidium neglectum from its genome sequence reveals characteristics suitable for biofuel production.</title>
        <authorList>
            <person name="Bogen C."/>
            <person name="Al-Dilaimi A."/>
            <person name="Albersmeier A."/>
            <person name="Wichmann J."/>
            <person name="Grundmann M."/>
            <person name="Rupp O."/>
            <person name="Lauersen K.J."/>
            <person name="Blifernez-Klassen O."/>
            <person name="Kalinowski J."/>
            <person name="Goesmann A."/>
            <person name="Mussgnug J.H."/>
            <person name="Kruse O."/>
        </authorList>
    </citation>
    <scope>NUCLEOTIDE SEQUENCE [LARGE SCALE GENOMIC DNA]</scope>
    <source>
        <strain evidence="2 3">SAG 48.87</strain>
    </source>
</reference>
<accession>A0A0D2NME6</accession>
<dbReference type="AlphaFoldDB" id="A0A0D2NME6"/>
<feature type="region of interest" description="Disordered" evidence="1">
    <location>
        <begin position="564"/>
        <end position="637"/>
    </location>
</feature>
<feature type="compositionally biased region" description="Gly residues" evidence="1">
    <location>
        <begin position="623"/>
        <end position="634"/>
    </location>
</feature>
<organism evidence="2 3">
    <name type="scientific">Monoraphidium neglectum</name>
    <dbReference type="NCBI Taxonomy" id="145388"/>
    <lineage>
        <taxon>Eukaryota</taxon>
        <taxon>Viridiplantae</taxon>
        <taxon>Chlorophyta</taxon>
        <taxon>core chlorophytes</taxon>
        <taxon>Chlorophyceae</taxon>
        <taxon>CS clade</taxon>
        <taxon>Sphaeropleales</taxon>
        <taxon>Selenastraceae</taxon>
        <taxon>Monoraphidium</taxon>
    </lineage>
</organism>
<proteinExistence type="predicted"/>
<feature type="compositionally biased region" description="Low complexity" evidence="1">
    <location>
        <begin position="608"/>
        <end position="622"/>
    </location>
</feature>
<name>A0A0D2NME6_9CHLO</name>
<evidence type="ECO:0000313" key="2">
    <source>
        <dbReference type="EMBL" id="KIZ05801.1"/>
    </source>
</evidence>
<gene>
    <name evidence="2" type="ORF">MNEG_2155</name>
</gene>
<dbReference type="GeneID" id="25735033"/>
<sequence>MAWVATSAHDLAEGIETEAADPSEGMAKLLAMLDPARTGRSSTSFAMAFSAALLQGPPPTRAPAAGGAIVRRVCGNLSELVAILVDHAVRRKLAGLRTRAQLRDGLQQQQPALATLPQLEVVLSLGTGPDNVACVALLLGCASAWPNTLTPYFSSYPGPEARDLGIRALLTSISDDLCPEEGITAQELQQLMTLLPRLVVERASHFAKAVLGRGDHAKLSSQICALNRQDRVKVAALLLVGALSHMPNAGQAPMAHDDTLPRPLSASQSVGVAALARLLAPSVLIRDVDGQIVCSLDGSEAAKTIHAVGRELLGQLSGGAQSRECAAICELHQGAHTPIGLCVLGRACVLEQQRRGTYLPAADAGLGGGGEGGADVAEAACELAGAIGSSGSRLRRVLTADRIQSMGLGGVAQPVLDSFARTLAKALPRAAGGGAAYDASRVALIALLAAHGYGDAARALAAQALGGGALEYLFPSQTAAAQEAQHAPQAAVALAVLAGAGGGGVGAIGPPPQPLLAVPAVAAGGAAGAGFAGAHAIRAPPKRPHAVSNGDAASTAVAAAVAAAADAAQEDEPQAAGKKPRRAVDGPGASSSRGSNSTAEGGTGSGASGSSESSPPAAAKLKGAGGGRGGGRGPGRPFYERELLEEIQREHELGTRSQDVADPDVALGLLIGGGCPVTFEAKEFATGADASASGIAALLEAELQAGWRVEISNKVSNKPLDLRSGAEGPMLLVFKNHPRAHVYVATAAAKDMVGAPVSLRAAGITKEKASKDACFCLLRLLLPHSRAYAKWWGYEEEYLSELRLAGDATLTVGEFCAQLVGA</sequence>
<protein>
    <submittedName>
        <fullName evidence="2">Uncharacterized protein</fullName>
    </submittedName>
</protein>
<dbReference type="Proteomes" id="UP000054498">
    <property type="component" value="Unassembled WGS sequence"/>
</dbReference>
<evidence type="ECO:0000256" key="1">
    <source>
        <dbReference type="SAM" id="MobiDB-lite"/>
    </source>
</evidence>
<dbReference type="EMBL" id="KK100454">
    <property type="protein sequence ID" value="KIZ05801.1"/>
    <property type="molecule type" value="Genomic_DNA"/>
</dbReference>